<dbReference type="InterPro" id="IPR019734">
    <property type="entry name" value="TPR_rpt"/>
</dbReference>
<dbReference type="PROSITE" id="PS50005">
    <property type="entry name" value="TPR"/>
    <property type="match status" value="1"/>
</dbReference>
<dbReference type="PANTHER" id="PTHR47691">
    <property type="entry name" value="REGULATOR-RELATED"/>
    <property type="match status" value="1"/>
</dbReference>
<gene>
    <name evidence="3" type="ORF">Prubr_50430</name>
</gene>
<proteinExistence type="predicted"/>
<keyword evidence="4" id="KW-1185">Reference proteome</keyword>
<dbReference type="PRINTS" id="PR00364">
    <property type="entry name" value="DISEASERSIST"/>
</dbReference>
<dbReference type="InterPro" id="IPR041664">
    <property type="entry name" value="AAA_16"/>
</dbReference>
<name>A0A810N3H8_9ACTN</name>
<dbReference type="Gene3D" id="1.25.40.10">
    <property type="entry name" value="Tetratricopeptide repeat domain"/>
    <property type="match status" value="1"/>
</dbReference>
<dbReference type="SMART" id="SM00028">
    <property type="entry name" value="TPR"/>
    <property type="match status" value="4"/>
</dbReference>
<evidence type="ECO:0000313" key="4">
    <source>
        <dbReference type="Proteomes" id="UP000680866"/>
    </source>
</evidence>
<organism evidence="3 4">
    <name type="scientific">Polymorphospora rubra</name>
    <dbReference type="NCBI Taxonomy" id="338584"/>
    <lineage>
        <taxon>Bacteria</taxon>
        <taxon>Bacillati</taxon>
        <taxon>Actinomycetota</taxon>
        <taxon>Actinomycetes</taxon>
        <taxon>Micromonosporales</taxon>
        <taxon>Micromonosporaceae</taxon>
        <taxon>Polymorphospora</taxon>
    </lineage>
</organism>
<accession>A0A810N3H8</accession>
<dbReference type="GO" id="GO:0043531">
    <property type="term" value="F:ADP binding"/>
    <property type="evidence" value="ECO:0007669"/>
    <property type="project" value="InterPro"/>
</dbReference>
<dbReference type="EMBL" id="AP023359">
    <property type="protein sequence ID" value="BCJ68022.1"/>
    <property type="molecule type" value="Genomic_DNA"/>
</dbReference>
<evidence type="ECO:0000259" key="2">
    <source>
        <dbReference type="SMART" id="SM00382"/>
    </source>
</evidence>
<reference evidence="3" key="1">
    <citation type="submission" date="2020-08" db="EMBL/GenBank/DDBJ databases">
        <title>Whole genome shotgun sequence of Polymorphospora rubra NBRC 101157.</title>
        <authorList>
            <person name="Komaki H."/>
            <person name="Tamura T."/>
        </authorList>
    </citation>
    <scope>NUCLEOTIDE SEQUENCE</scope>
    <source>
        <strain evidence="3">NBRC 101157</strain>
    </source>
</reference>
<dbReference type="SUPFAM" id="SSF48452">
    <property type="entry name" value="TPR-like"/>
    <property type="match status" value="2"/>
</dbReference>
<feature type="repeat" description="TPR" evidence="1">
    <location>
        <begin position="472"/>
        <end position="505"/>
    </location>
</feature>
<dbReference type="Gene3D" id="3.40.50.300">
    <property type="entry name" value="P-loop containing nucleotide triphosphate hydrolases"/>
    <property type="match status" value="1"/>
</dbReference>
<dbReference type="InterPro" id="IPR003593">
    <property type="entry name" value="AAA+_ATPase"/>
</dbReference>
<evidence type="ECO:0000256" key="1">
    <source>
        <dbReference type="PROSITE-ProRule" id="PRU00339"/>
    </source>
</evidence>
<keyword evidence="1" id="KW-0802">TPR repeat</keyword>
<dbReference type="Pfam" id="PF13191">
    <property type="entry name" value="AAA_16"/>
    <property type="match status" value="1"/>
</dbReference>
<dbReference type="SMART" id="SM00382">
    <property type="entry name" value="AAA"/>
    <property type="match status" value="1"/>
</dbReference>
<dbReference type="AlphaFoldDB" id="A0A810N3H8"/>
<protein>
    <recommendedName>
        <fullName evidence="2">AAA+ ATPase domain-containing protein</fullName>
    </recommendedName>
</protein>
<dbReference type="InterPro" id="IPR011990">
    <property type="entry name" value="TPR-like_helical_dom_sf"/>
</dbReference>
<dbReference type="InterPro" id="IPR027417">
    <property type="entry name" value="P-loop_NTPase"/>
</dbReference>
<dbReference type="PANTHER" id="PTHR47691:SF3">
    <property type="entry name" value="HTH-TYPE TRANSCRIPTIONAL REGULATOR RV0890C-RELATED"/>
    <property type="match status" value="1"/>
</dbReference>
<dbReference type="KEGG" id="pry:Prubr_50430"/>
<dbReference type="Proteomes" id="UP000680866">
    <property type="component" value="Chromosome"/>
</dbReference>
<dbReference type="SUPFAM" id="SSF52540">
    <property type="entry name" value="P-loop containing nucleoside triphosphate hydrolases"/>
    <property type="match status" value="1"/>
</dbReference>
<sequence length="784" mass="85455">MLAAPDAYWIAVAYLGLPASQGGIRSDPVPPAQLPAANADFTGRERELTDLRERCKAGGPRLIVVSGAPGVGKSALIVRLAGELRSSFPDGQLYADLRGADRQPLTAGFVLGLFLGSLGVDAIPDDLEARVGAYRTMLANRRMLVVLDNATSEAQVRALVPAAEGCLVLVTSRSPLPALDGAEPYCLGALDPDESFALLGAVAGPGRMDSDPDGCYAIVRHCGGLPLAVRIAAGRLRARSDWTPTHLAQRLADTRRRLDVLHIGDLDVRACFDLSYRDLDAESGCLFRRLSVIPGPTFSTELAAALVGLPTVEAEELLDRLVLDQLVTSAGAPGYYTMHDLLWLFATDCFKEAGDDAQHHTTVVLDWYARWLVRANTDRLKRISRDDWWAAPDQPLPAEEVASVVAWLDAEAINLNAVLRCSDRLGLDRYTATCAVPVSRFAHRRGLGVEWAEAIDIGLTAARRSDDSVAQIRLLFERGELFASSGQWEQAVMHWGEAVELTDDATPPDMVGTLHTRLAHTYIYLGLREDSEREIAAARDAFAKIDPALASLSYAVFRSGALGSAGQTEDAVTLLERDVIPNCDRLSFHSQVEVRSRLANSYSALGRHVEALQQLRICLNLCRDHGLRAIEPVILLLLGEEYEHLGIQGRAVKLWEEGLVMAHQEVYPATAGVLAMRLGRSRFASGDLAGARELFAKAVDGFGTAVHAHQRAIAWHSVASAQWRLGKWDDAEAAWTWAFAALQEYADRTEGDRYRRSIEQARAALKRASEFVQNPPQVGPHLDL</sequence>
<evidence type="ECO:0000313" key="3">
    <source>
        <dbReference type="EMBL" id="BCJ68022.1"/>
    </source>
</evidence>
<feature type="domain" description="AAA+ ATPase" evidence="2">
    <location>
        <begin position="59"/>
        <end position="209"/>
    </location>
</feature>